<comment type="caution">
    <text evidence="2">The sequence shown here is derived from an EMBL/GenBank/DDBJ whole genome shotgun (WGS) entry which is preliminary data.</text>
</comment>
<dbReference type="CDD" id="cd18722">
    <property type="entry name" value="PIN_NicB-like"/>
    <property type="match status" value="1"/>
</dbReference>
<accession>A0A0F9IAZ9</accession>
<dbReference type="Pfam" id="PF01936">
    <property type="entry name" value="NYN"/>
    <property type="match status" value="1"/>
</dbReference>
<dbReference type="PANTHER" id="PTHR35458:SF8">
    <property type="entry name" value="SLR0650 PROTEIN"/>
    <property type="match status" value="1"/>
</dbReference>
<reference evidence="2" key="1">
    <citation type="journal article" date="2015" name="Nature">
        <title>Complex archaea that bridge the gap between prokaryotes and eukaryotes.</title>
        <authorList>
            <person name="Spang A."/>
            <person name="Saw J.H."/>
            <person name="Jorgensen S.L."/>
            <person name="Zaremba-Niedzwiedzka K."/>
            <person name="Martijn J."/>
            <person name="Lind A.E."/>
            <person name="van Eijk R."/>
            <person name="Schleper C."/>
            <person name="Guy L."/>
            <person name="Ettema T.J."/>
        </authorList>
    </citation>
    <scope>NUCLEOTIDE SEQUENCE</scope>
</reference>
<protein>
    <recommendedName>
        <fullName evidence="1">NYN domain-containing protein</fullName>
    </recommendedName>
</protein>
<feature type="domain" description="NYN" evidence="1">
    <location>
        <begin position="4"/>
        <end position="146"/>
    </location>
</feature>
<dbReference type="AlphaFoldDB" id="A0A0F9IAZ9"/>
<dbReference type="EMBL" id="LAZR01014573">
    <property type="protein sequence ID" value="KKM16899.1"/>
    <property type="molecule type" value="Genomic_DNA"/>
</dbReference>
<dbReference type="InterPro" id="IPR021139">
    <property type="entry name" value="NYN"/>
</dbReference>
<proteinExistence type="predicted"/>
<gene>
    <name evidence="2" type="ORF">LCGC14_1681170</name>
</gene>
<dbReference type="PANTHER" id="PTHR35458">
    <property type="entry name" value="SLR0755 PROTEIN"/>
    <property type="match status" value="1"/>
</dbReference>
<dbReference type="Gene3D" id="3.40.50.1010">
    <property type="entry name" value="5'-nuclease"/>
    <property type="match status" value="1"/>
</dbReference>
<organism evidence="2">
    <name type="scientific">marine sediment metagenome</name>
    <dbReference type="NCBI Taxonomy" id="412755"/>
    <lineage>
        <taxon>unclassified sequences</taxon>
        <taxon>metagenomes</taxon>
        <taxon>ecological metagenomes</taxon>
    </lineage>
</organism>
<evidence type="ECO:0000259" key="1">
    <source>
        <dbReference type="Pfam" id="PF01936"/>
    </source>
</evidence>
<dbReference type="GO" id="GO:0004540">
    <property type="term" value="F:RNA nuclease activity"/>
    <property type="evidence" value="ECO:0007669"/>
    <property type="project" value="InterPro"/>
</dbReference>
<sequence length="210" mass="24151">MQQRVICFVDGFNLYHAIDKLNEPYLKWVNLKCLASVFIRPKSQRLIDVYYFSAYANWLPESKKRHLQYVKALTSAGVKLVMGRFKSKNKKCPKCKTTWNGHEEKETDVNIALALLNLAYKNEYDHACLISNDSDLAPAIHMVRENFPNKEFTTIVPPHYFHSNELIKASTGKAKIKIYHLKECLFSKNIVDVGGNIVATCPKEYIPPKI</sequence>
<dbReference type="InterPro" id="IPR047140">
    <property type="entry name" value="LabA"/>
</dbReference>
<evidence type="ECO:0000313" key="2">
    <source>
        <dbReference type="EMBL" id="KKM16899.1"/>
    </source>
</evidence>
<name>A0A0F9IAZ9_9ZZZZ</name>